<dbReference type="GO" id="GO:0015109">
    <property type="term" value="F:chromate transmembrane transporter activity"/>
    <property type="evidence" value="ECO:0007669"/>
    <property type="project" value="InterPro"/>
</dbReference>
<dbReference type="PANTHER" id="PTHR43663">
    <property type="entry name" value="CHROMATE TRANSPORT PROTEIN-RELATED"/>
    <property type="match status" value="1"/>
</dbReference>
<feature type="transmembrane region" description="Helical" evidence="7">
    <location>
        <begin position="51"/>
        <end position="75"/>
    </location>
</feature>
<sequence>MKSSTRKVSLWKIFSITAKIGGVTIGGGYAMVPVIKEEFVKRYRFLSDEEFTALLVIAQSLPGPIAVNTSALVGYKLRKFKGMVCAVGGAIFFPTVIILLIAALISKFYNNLEPFLKGMKAPLFAILVTSVLKMWKGSVENLEDKIIFIIAFTIVSFLKFNPLIVIVIAILYSILRDTLVKRMKVK</sequence>
<evidence type="ECO:0000256" key="4">
    <source>
        <dbReference type="ARBA" id="ARBA00022692"/>
    </source>
</evidence>
<keyword evidence="3" id="KW-1003">Cell membrane</keyword>
<dbReference type="PANTHER" id="PTHR43663:SF1">
    <property type="entry name" value="CHROMATE TRANSPORTER"/>
    <property type="match status" value="1"/>
</dbReference>
<dbReference type="EMBL" id="DRXW01000050">
    <property type="protein sequence ID" value="HHR33457.1"/>
    <property type="molecule type" value="Genomic_DNA"/>
</dbReference>
<dbReference type="Pfam" id="PF02417">
    <property type="entry name" value="Chromate_transp"/>
    <property type="match status" value="1"/>
</dbReference>
<evidence type="ECO:0000256" key="6">
    <source>
        <dbReference type="ARBA" id="ARBA00023136"/>
    </source>
</evidence>
<organism evidence="8">
    <name type="scientific">Fervidobacterium nodosum</name>
    <dbReference type="NCBI Taxonomy" id="2424"/>
    <lineage>
        <taxon>Bacteria</taxon>
        <taxon>Thermotogati</taxon>
        <taxon>Thermotogota</taxon>
        <taxon>Thermotogae</taxon>
        <taxon>Thermotogales</taxon>
        <taxon>Fervidobacteriaceae</taxon>
        <taxon>Fervidobacterium</taxon>
    </lineage>
</organism>
<evidence type="ECO:0000313" key="8">
    <source>
        <dbReference type="EMBL" id="HHR33457.1"/>
    </source>
</evidence>
<comment type="subcellular location">
    <subcellularLocation>
        <location evidence="1">Cell membrane</location>
        <topology evidence="1">Multi-pass membrane protein</topology>
    </subcellularLocation>
</comment>
<dbReference type="AlphaFoldDB" id="A0A7C5U248"/>
<name>A0A7C5U248_9BACT</name>
<comment type="caution">
    <text evidence="8">The sequence shown here is derived from an EMBL/GenBank/DDBJ whole genome shotgun (WGS) entry which is preliminary data.</text>
</comment>
<dbReference type="GO" id="GO:0005886">
    <property type="term" value="C:plasma membrane"/>
    <property type="evidence" value="ECO:0007669"/>
    <property type="project" value="UniProtKB-SubCell"/>
</dbReference>
<keyword evidence="6 7" id="KW-0472">Membrane</keyword>
<evidence type="ECO:0000256" key="2">
    <source>
        <dbReference type="ARBA" id="ARBA00005262"/>
    </source>
</evidence>
<keyword evidence="4 7" id="KW-0812">Transmembrane</keyword>
<evidence type="ECO:0000256" key="7">
    <source>
        <dbReference type="SAM" id="Phobius"/>
    </source>
</evidence>
<feature type="transmembrane region" description="Helical" evidence="7">
    <location>
        <begin position="147"/>
        <end position="175"/>
    </location>
</feature>
<comment type="similarity">
    <text evidence="2">Belongs to the chromate ion transporter (CHR) (TC 2.A.51) family.</text>
</comment>
<dbReference type="InterPro" id="IPR003370">
    <property type="entry name" value="Chromate_transpt"/>
</dbReference>
<dbReference type="InterPro" id="IPR052518">
    <property type="entry name" value="CHR_Transporter"/>
</dbReference>
<gene>
    <name evidence="8" type="ORF">ENM46_00745</name>
</gene>
<feature type="transmembrane region" description="Helical" evidence="7">
    <location>
        <begin position="12"/>
        <end position="31"/>
    </location>
</feature>
<proteinExistence type="inferred from homology"/>
<keyword evidence="5 7" id="KW-1133">Transmembrane helix</keyword>
<feature type="transmembrane region" description="Helical" evidence="7">
    <location>
        <begin position="82"/>
        <end position="106"/>
    </location>
</feature>
<protein>
    <submittedName>
        <fullName evidence="8">Chromate transporter</fullName>
    </submittedName>
</protein>
<evidence type="ECO:0000256" key="1">
    <source>
        <dbReference type="ARBA" id="ARBA00004651"/>
    </source>
</evidence>
<reference evidence="8" key="1">
    <citation type="journal article" date="2020" name="mSystems">
        <title>Genome- and Community-Level Interaction Insights into Carbon Utilization and Element Cycling Functions of Hydrothermarchaeota in Hydrothermal Sediment.</title>
        <authorList>
            <person name="Zhou Z."/>
            <person name="Liu Y."/>
            <person name="Xu W."/>
            <person name="Pan J."/>
            <person name="Luo Z.H."/>
            <person name="Li M."/>
        </authorList>
    </citation>
    <scope>NUCLEOTIDE SEQUENCE [LARGE SCALE GENOMIC DNA]</scope>
    <source>
        <strain evidence="8">SpSt-1088</strain>
    </source>
</reference>
<accession>A0A7C5U248</accession>
<evidence type="ECO:0000256" key="5">
    <source>
        <dbReference type="ARBA" id="ARBA00022989"/>
    </source>
</evidence>
<evidence type="ECO:0000256" key="3">
    <source>
        <dbReference type="ARBA" id="ARBA00022475"/>
    </source>
</evidence>